<evidence type="ECO:0000256" key="1">
    <source>
        <dbReference type="SAM" id="Phobius"/>
    </source>
</evidence>
<keyword evidence="1" id="KW-1133">Transmembrane helix</keyword>
<keyword evidence="3" id="KW-1185">Reference proteome</keyword>
<comment type="caution">
    <text evidence="2">The sequence shown here is derived from an EMBL/GenBank/DDBJ whole genome shotgun (WGS) entry which is preliminary data.</text>
</comment>
<evidence type="ECO:0000313" key="3">
    <source>
        <dbReference type="Proteomes" id="UP000003688"/>
    </source>
</evidence>
<dbReference type="AlphaFoldDB" id="B9XFQ9"/>
<dbReference type="EMBL" id="ABOX02000010">
    <property type="protein sequence ID" value="EEF61423.1"/>
    <property type="molecule type" value="Genomic_DNA"/>
</dbReference>
<name>B9XFQ9_PEDPL</name>
<feature type="transmembrane region" description="Helical" evidence="1">
    <location>
        <begin position="77"/>
        <end position="96"/>
    </location>
</feature>
<dbReference type="STRING" id="320771.Cflav_PD4444"/>
<sequence length="123" mass="13043">MLPLGGGARVKTCHCRQVATQARENPPRPASRWRRGGEIAGWIIPGATLVLLPKCPICVAAYVALFSGVGISVASASNLRTSLLILCVATLLCLALKRLSRLASQNKALDGAHSISSQRNNRD</sequence>
<organism evidence="2 3">
    <name type="scientific">Pedosphaera parvula (strain Ellin514)</name>
    <dbReference type="NCBI Taxonomy" id="320771"/>
    <lineage>
        <taxon>Bacteria</taxon>
        <taxon>Pseudomonadati</taxon>
        <taxon>Verrucomicrobiota</taxon>
        <taxon>Pedosphaerae</taxon>
        <taxon>Pedosphaerales</taxon>
        <taxon>Pedosphaeraceae</taxon>
        <taxon>Pedosphaera</taxon>
    </lineage>
</organism>
<keyword evidence="1" id="KW-0812">Transmembrane</keyword>
<proteinExistence type="predicted"/>
<accession>B9XFQ9</accession>
<protein>
    <submittedName>
        <fullName evidence="2">Uncharacterized protein</fullName>
    </submittedName>
</protein>
<feature type="transmembrane region" description="Helical" evidence="1">
    <location>
        <begin position="39"/>
        <end position="65"/>
    </location>
</feature>
<gene>
    <name evidence="2" type="ORF">Cflav_PD4444</name>
</gene>
<keyword evidence="1" id="KW-0472">Membrane</keyword>
<dbReference type="Proteomes" id="UP000003688">
    <property type="component" value="Unassembled WGS sequence"/>
</dbReference>
<evidence type="ECO:0000313" key="2">
    <source>
        <dbReference type="EMBL" id="EEF61423.1"/>
    </source>
</evidence>
<reference evidence="2 3" key="1">
    <citation type="journal article" date="2011" name="J. Bacteriol.">
        <title>Genome sequence of 'Pedosphaera parvula' Ellin514, an aerobic Verrucomicrobial isolate from pasture soil.</title>
        <authorList>
            <person name="Kant R."/>
            <person name="van Passel M.W."/>
            <person name="Sangwan P."/>
            <person name="Palva A."/>
            <person name="Lucas S."/>
            <person name="Copeland A."/>
            <person name="Lapidus A."/>
            <person name="Glavina Del Rio T."/>
            <person name="Dalin E."/>
            <person name="Tice H."/>
            <person name="Bruce D."/>
            <person name="Goodwin L."/>
            <person name="Pitluck S."/>
            <person name="Chertkov O."/>
            <person name="Larimer F.W."/>
            <person name="Land M.L."/>
            <person name="Hauser L."/>
            <person name="Brettin T.S."/>
            <person name="Detter J.C."/>
            <person name="Han S."/>
            <person name="de Vos W.M."/>
            <person name="Janssen P.H."/>
            <person name="Smidt H."/>
        </authorList>
    </citation>
    <scope>NUCLEOTIDE SEQUENCE [LARGE SCALE GENOMIC DNA]</scope>
    <source>
        <strain evidence="2 3">Ellin514</strain>
    </source>
</reference>